<dbReference type="PROSITE" id="PS50157">
    <property type="entry name" value="ZINC_FINGER_C2H2_2"/>
    <property type="match status" value="1"/>
</dbReference>
<evidence type="ECO:0000256" key="1">
    <source>
        <dbReference type="PROSITE-ProRule" id="PRU00042"/>
    </source>
</evidence>
<evidence type="ECO:0000256" key="2">
    <source>
        <dbReference type="SAM" id="MobiDB-lite"/>
    </source>
</evidence>
<organism evidence="4 5">
    <name type="scientific">Pycnoporus cinnabarinus</name>
    <name type="common">Cinnabar-red polypore</name>
    <name type="synonym">Trametes cinnabarina</name>
    <dbReference type="NCBI Taxonomy" id="5643"/>
    <lineage>
        <taxon>Eukaryota</taxon>
        <taxon>Fungi</taxon>
        <taxon>Dikarya</taxon>
        <taxon>Basidiomycota</taxon>
        <taxon>Agaricomycotina</taxon>
        <taxon>Agaricomycetes</taxon>
        <taxon>Polyporales</taxon>
        <taxon>Polyporaceae</taxon>
        <taxon>Trametes</taxon>
    </lineage>
</organism>
<dbReference type="Pfam" id="PF18759">
    <property type="entry name" value="Plavaka"/>
    <property type="match status" value="1"/>
</dbReference>
<feature type="domain" description="C2H2-type" evidence="3">
    <location>
        <begin position="3"/>
        <end position="36"/>
    </location>
</feature>
<dbReference type="OMA" id="CETHVTH"/>
<dbReference type="AlphaFoldDB" id="A0A060S4K1"/>
<accession>A0A060S4K1</accession>
<dbReference type="OrthoDB" id="2687259at2759"/>
<dbReference type="InterPro" id="IPR041078">
    <property type="entry name" value="Plavaka"/>
</dbReference>
<dbReference type="HOGENOM" id="CLU_002498_1_1_1"/>
<feature type="compositionally biased region" description="Low complexity" evidence="2">
    <location>
        <begin position="357"/>
        <end position="375"/>
    </location>
</feature>
<name>A0A060S4K1_PYCCI</name>
<proteinExistence type="predicted"/>
<gene>
    <name evidence="4" type="ORF">BN946_scf184746.g28</name>
</gene>
<sequence length="893" mass="102259">MTYPCESCNKTYTSAIGLGQHRSKCRGRVKHATEHLNKHKAALDEEESRKRMRMEDTFVQPQQWYEASPPPPSPPGRRSRTGRRVRVPRGWQDFVPTSCKDLPSQITEAFASPPPSVPLPSTPPPALVQEPASVPFETEPDQFGVFHRYLDIPMRQPASSSKHTVLDHLKPKETADVDVDKYPAIRWLNRPAKESVPGPYGPFSNKSVYLICKWFYNSANTKSLLDLDALVKTLQTEGFSLSDLDHFLARREMQHLDEYVNPVGVFSQEDGWHEGSLELALHKAGVKYNSEEDTPIFTMDGLHFRKILEVIISEVQDRRFADERHWLPHKTFWRPPSQPSCADTESKAHETHDHHSSPAAKPPSSHGSPPSSPGSQPDGLPEPIRIFSEMYNSNSMNQAHKKLCSQPRNPDDLPSVEYAILPLLLWSDATLLALFGSAKLWPIYLYIANIMKYVRGMPTDFVAQHLAYVPALPDDLLDYYREHYKHAPTEETLRWLRGELMQKVWSKLLDDDFVHAYIHGILVECADGVVRRLFPQFFTYSADYPEKVLLTAIKNLGKCPCPRCHIKLSQISQSGTHVDDQRRAHECVDGCALRNDIKRACKWLFTHGYAVTSKRIRNVLDGRSLVPIQAAFSQCLGEVDAGFNFYEIFAPDLMHEFELSIWKGTFLHLMRLLHAQGRDVVQEFDRRMRAMPTFGHDTIRRFWNNISRQNRLAARDFEDFLITSLPAFEGLLPLRDDQTVQDLLFELVNWHALASLRLHTSVTLDIWRAATRHMYASMRVFAHTTCKRIAARELPQETQARARRVHARKKNQLSVAPAVKASAAEGPRVVKFNIINTYKYHALGHHPDYVERSGSTDNYNTRTGELEHHSVKGVFARTNKHQFERQIAKHQRH</sequence>
<protein>
    <recommendedName>
        <fullName evidence="3">C2H2-type domain-containing protein</fullName>
    </recommendedName>
</protein>
<keyword evidence="5" id="KW-1185">Reference proteome</keyword>
<keyword evidence="1" id="KW-0479">Metal-binding</keyword>
<dbReference type="EMBL" id="CCBP010000036">
    <property type="protein sequence ID" value="CDO69347.1"/>
    <property type="molecule type" value="Genomic_DNA"/>
</dbReference>
<dbReference type="GO" id="GO:0008270">
    <property type="term" value="F:zinc ion binding"/>
    <property type="evidence" value="ECO:0007669"/>
    <property type="project" value="UniProtKB-KW"/>
</dbReference>
<evidence type="ECO:0000259" key="3">
    <source>
        <dbReference type="PROSITE" id="PS50157"/>
    </source>
</evidence>
<dbReference type="Proteomes" id="UP000029665">
    <property type="component" value="Unassembled WGS sequence"/>
</dbReference>
<comment type="caution">
    <text evidence="4">The sequence shown here is derived from an EMBL/GenBank/DDBJ whole genome shotgun (WGS) entry which is preliminary data.</text>
</comment>
<evidence type="ECO:0000313" key="5">
    <source>
        <dbReference type="Proteomes" id="UP000029665"/>
    </source>
</evidence>
<keyword evidence="1" id="KW-0863">Zinc-finger</keyword>
<feature type="compositionally biased region" description="Basic and acidic residues" evidence="2">
    <location>
        <begin position="344"/>
        <end position="356"/>
    </location>
</feature>
<dbReference type="InterPro" id="IPR013087">
    <property type="entry name" value="Znf_C2H2_type"/>
</dbReference>
<dbReference type="STRING" id="5643.A0A060S4K1"/>
<feature type="region of interest" description="Disordered" evidence="2">
    <location>
        <begin position="336"/>
        <end position="383"/>
    </location>
</feature>
<feature type="region of interest" description="Disordered" evidence="2">
    <location>
        <begin position="58"/>
        <end position="85"/>
    </location>
</feature>
<evidence type="ECO:0000313" key="4">
    <source>
        <dbReference type="EMBL" id="CDO69347.1"/>
    </source>
</evidence>
<keyword evidence="1" id="KW-0862">Zinc</keyword>
<reference evidence="4" key="1">
    <citation type="submission" date="2014-01" db="EMBL/GenBank/DDBJ databases">
        <title>The genome of the white-rot fungus Pycnoporus cinnabarinus: a basidiomycete model with a versatile arsenal for lignocellulosic biomass breakdown.</title>
        <authorList>
            <person name="Levasseur A."/>
            <person name="Lomascolo A."/>
            <person name="Ruiz-Duenas F.J."/>
            <person name="Uzan E."/>
            <person name="Piumi F."/>
            <person name="Kues U."/>
            <person name="Ram A.F.J."/>
            <person name="Murat C."/>
            <person name="Haon M."/>
            <person name="Benoit I."/>
            <person name="Arfi Y."/>
            <person name="Chevret D."/>
            <person name="Drula E."/>
            <person name="Kwon M.J."/>
            <person name="Gouret P."/>
            <person name="Lesage-Meessen L."/>
            <person name="Lombard V."/>
            <person name="Mariette J."/>
            <person name="Noirot C."/>
            <person name="Park J."/>
            <person name="Patyshakuliyeva A."/>
            <person name="Wieneger R.A.B."/>
            <person name="Wosten H.A.B."/>
            <person name="Martin F."/>
            <person name="Coutinho P.M."/>
            <person name="de Vries R."/>
            <person name="Martinez A.T."/>
            <person name="Klopp C."/>
            <person name="Pontarotti P."/>
            <person name="Henrissat B."/>
            <person name="Record E."/>
        </authorList>
    </citation>
    <scope>NUCLEOTIDE SEQUENCE [LARGE SCALE GENOMIC DNA]</scope>
    <source>
        <strain evidence="4">BRFM137</strain>
    </source>
</reference>